<keyword evidence="2" id="KW-1185">Reference proteome</keyword>
<dbReference type="RefSeq" id="WP_145263056.1">
    <property type="nucleotide sequence ID" value="NZ_CP036316.1"/>
</dbReference>
<sequence>MKRISWGQVAHGAIWSAIQVEVANDRYRSRMEVGEAVFCCVDSISDRSAIWRTVKDRSRFSTDGRMLGETIRV</sequence>
<dbReference type="Proteomes" id="UP000319976">
    <property type="component" value="Chromosome"/>
</dbReference>
<evidence type="ECO:0000313" key="1">
    <source>
        <dbReference type="EMBL" id="QDT65229.1"/>
    </source>
</evidence>
<organism evidence="1 2">
    <name type="scientific">Calycomorphotria hydatis</name>
    <dbReference type="NCBI Taxonomy" id="2528027"/>
    <lineage>
        <taxon>Bacteria</taxon>
        <taxon>Pseudomonadati</taxon>
        <taxon>Planctomycetota</taxon>
        <taxon>Planctomycetia</taxon>
        <taxon>Planctomycetales</taxon>
        <taxon>Planctomycetaceae</taxon>
        <taxon>Calycomorphotria</taxon>
    </lineage>
</organism>
<accession>A0A517TA41</accession>
<dbReference type="AlphaFoldDB" id="A0A517TA41"/>
<gene>
    <name evidence="1" type="ORF">V22_24760</name>
</gene>
<name>A0A517TA41_9PLAN</name>
<evidence type="ECO:0000313" key="2">
    <source>
        <dbReference type="Proteomes" id="UP000319976"/>
    </source>
</evidence>
<reference evidence="1 2" key="1">
    <citation type="submission" date="2019-02" db="EMBL/GenBank/DDBJ databases">
        <title>Deep-cultivation of Planctomycetes and their phenomic and genomic characterization uncovers novel biology.</title>
        <authorList>
            <person name="Wiegand S."/>
            <person name="Jogler M."/>
            <person name="Boedeker C."/>
            <person name="Pinto D."/>
            <person name="Vollmers J."/>
            <person name="Rivas-Marin E."/>
            <person name="Kohn T."/>
            <person name="Peeters S.H."/>
            <person name="Heuer A."/>
            <person name="Rast P."/>
            <person name="Oberbeckmann S."/>
            <person name="Bunk B."/>
            <person name="Jeske O."/>
            <person name="Meyerdierks A."/>
            <person name="Storesund J.E."/>
            <person name="Kallscheuer N."/>
            <person name="Luecker S."/>
            <person name="Lage O.M."/>
            <person name="Pohl T."/>
            <person name="Merkel B.J."/>
            <person name="Hornburger P."/>
            <person name="Mueller R.-W."/>
            <person name="Bruemmer F."/>
            <person name="Labrenz M."/>
            <person name="Spormann A.M."/>
            <person name="Op den Camp H."/>
            <person name="Overmann J."/>
            <person name="Amann R."/>
            <person name="Jetten M.S.M."/>
            <person name="Mascher T."/>
            <person name="Medema M.H."/>
            <person name="Devos D.P."/>
            <person name="Kaster A.-K."/>
            <person name="Ovreas L."/>
            <person name="Rohde M."/>
            <person name="Galperin M.Y."/>
            <person name="Jogler C."/>
        </authorList>
    </citation>
    <scope>NUCLEOTIDE SEQUENCE [LARGE SCALE GENOMIC DNA]</scope>
    <source>
        <strain evidence="1 2">V22</strain>
    </source>
</reference>
<dbReference type="KEGG" id="chya:V22_24760"/>
<protein>
    <submittedName>
        <fullName evidence="1">Uncharacterized protein</fullName>
    </submittedName>
</protein>
<proteinExistence type="predicted"/>
<dbReference type="EMBL" id="CP036316">
    <property type="protein sequence ID" value="QDT65229.1"/>
    <property type="molecule type" value="Genomic_DNA"/>
</dbReference>